<dbReference type="InterPro" id="IPR042103">
    <property type="entry name" value="SerRS_1_N_sf"/>
</dbReference>
<dbReference type="Pfam" id="PF00587">
    <property type="entry name" value="tRNA-synt_2b"/>
    <property type="match status" value="1"/>
</dbReference>
<dbReference type="InterPro" id="IPR006195">
    <property type="entry name" value="aa-tRNA-synth_II"/>
</dbReference>
<dbReference type="InterPro" id="IPR045864">
    <property type="entry name" value="aa-tRNA-synth_II/BPL/LPL"/>
</dbReference>
<dbReference type="SUPFAM" id="SSF55681">
    <property type="entry name" value="Class II aaRS and biotin synthetases"/>
    <property type="match status" value="1"/>
</dbReference>
<dbReference type="EC" id="6.1.1.11" evidence="2"/>
<keyword evidence="4" id="KW-0547">Nucleotide-binding</keyword>
<feature type="binding site" evidence="8">
    <location>
        <position position="263"/>
    </location>
    <ligand>
        <name>L-serine</name>
        <dbReference type="ChEBI" id="CHEBI:33384"/>
    </ligand>
</feature>
<dbReference type="Pfam" id="PF02403">
    <property type="entry name" value="Seryl_tRNA_N"/>
    <property type="match status" value="1"/>
</dbReference>
<dbReference type="InterPro" id="IPR002314">
    <property type="entry name" value="aa-tRNA-synt_IIb"/>
</dbReference>
<evidence type="ECO:0000259" key="11">
    <source>
        <dbReference type="PROSITE" id="PS50862"/>
    </source>
</evidence>
<comment type="similarity">
    <text evidence="1">Belongs to the class-II aminoacyl-tRNA synthetase family. Type-1 seryl-tRNA synthetase subfamily.</text>
</comment>
<proteinExistence type="inferred from homology"/>
<dbReference type="SUPFAM" id="SSF46589">
    <property type="entry name" value="tRNA-binding arm"/>
    <property type="match status" value="1"/>
</dbReference>
<feature type="coiled-coil region" evidence="10">
    <location>
        <begin position="74"/>
        <end position="124"/>
    </location>
</feature>
<feature type="domain" description="Aminoacyl-transfer RNA synthetases class-II family profile" evidence="11">
    <location>
        <begin position="172"/>
        <end position="407"/>
    </location>
</feature>
<dbReference type="GO" id="GO:0005524">
    <property type="term" value="F:ATP binding"/>
    <property type="evidence" value="ECO:0007669"/>
    <property type="project" value="UniProtKB-KW"/>
</dbReference>
<evidence type="ECO:0000256" key="5">
    <source>
        <dbReference type="ARBA" id="ARBA00022840"/>
    </source>
</evidence>
<dbReference type="AlphaFoldDB" id="A0A1X7THG5"/>
<dbReference type="OrthoDB" id="10264585at2759"/>
<dbReference type="PROSITE" id="PS50862">
    <property type="entry name" value="AA_TRNA_LIGASE_II"/>
    <property type="match status" value="1"/>
</dbReference>
<evidence type="ECO:0000256" key="4">
    <source>
        <dbReference type="ARBA" id="ARBA00022741"/>
    </source>
</evidence>
<keyword evidence="5 9" id="KW-0067">ATP-binding</keyword>
<dbReference type="PIRSF" id="PIRSF001529">
    <property type="entry name" value="Ser-tRNA-synth_IIa"/>
    <property type="match status" value="1"/>
</dbReference>
<sequence>MPSLRIYYKPVLGLRCLQSRPFSSSSSVKEDNRQLLKAGARYLSEENIERTRKNVELRKLDIDFDHLVGEYHKYLQLQERISDLEHEKKRASEIISSTTIDNEKEDKMNQVRQLKSKLSDLKAEMHPVEKSFIHNVSFLPNNIHPDAPIGHEPRLVEYLNKKHCRDFTPLDYKELGKRHDLFDIPSAAQCSGEGFYYLKGEAAVLELALIQYAMSKAIKNGYYPISTPDVIRTHVADRCGYQARSGENQYYLLANEDKCLSGTAEIPLAGMYLNKNVLYSDLPIKSRATLVVPLDSSGQDKVLYKVWVLDMPTEDLGVPAYRKFDIEAWMPGLNRYGEVTSASNCTDYQSQRLNITYRMKDVSVSKYKTCPDWKYVHTVNGTACAVPRTLIALLETHQKENGSYSLPDVLGVKL</sequence>
<evidence type="ECO:0000256" key="7">
    <source>
        <dbReference type="ARBA" id="ARBA00031113"/>
    </source>
</evidence>
<evidence type="ECO:0000256" key="1">
    <source>
        <dbReference type="ARBA" id="ARBA00010728"/>
    </source>
</evidence>
<organism evidence="12">
    <name type="scientific">Amphimedon queenslandica</name>
    <name type="common">Sponge</name>
    <dbReference type="NCBI Taxonomy" id="400682"/>
    <lineage>
        <taxon>Eukaryota</taxon>
        <taxon>Metazoa</taxon>
        <taxon>Porifera</taxon>
        <taxon>Demospongiae</taxon>
        <taxon>Heteroscleromorpha</taxon>
        <taxon>Haplosclerida</taxon>
        <taxon>Niphatidae</taxon>
        <taxon>Amphimedon</taxon>
    </lineage>
</organism>
<dbReference type="PANTHER" id="PTHR11778">
    <property type="entry name" value="SERYL-TRNA SYNTHETASE"/>
    <property type="match status" value="1"/>
</dbReference>
<dbReference type="InterPro" id="IPR015866">
    <property type="entry name" value="Ser-tRNA-synth_1_N"/>
</dbReference>
<protein>
    <recommendedName>
        <fullName evidence="2">serine--tRNA ligase</fullName>
        <ecNumber evidence="2">6.1.1.11</ecNumber>
    </recommendedName>
    <alternativeName>
        <fullName evidence="7">Seryl-tRNA synthetase</fullName>
    </alternativeName>
</protein>
<dbReference type="STRING" id="400682.A0A1X7THG5"/>
<dbReference type="Gene3D" id="1.10.287.40">
    <property type="entry name" value="Serine-tRNA synthetase, tRNA binding domain"/>
    <property type="match status" value="1"/>
</dbReference>
<evidence type="ECO:0000256" key="9">
    <source>
        <dbReference type="PIRSR" id="PIRSR001529-2"/>
    </source>
</evidence>
<evidence type="ECO:0000256" key="10">
    <source>
        <dbReference type="SAM" id="Coils"/>
    </source>
</evidence>
<dbReference type="EnsemblMetazoa" id="Aqu2.1.14075_001">
    <property type="protein sequence ID" value="Aqu2.1.14075_001"/>
    <property type="gene ID" value="Aqu2.1.14075"/>
</dbReference>
<evidence type="ECO:0000313" key="12">
    <source>
        <dbReference type="EnsemblMetazoa" id="Aqu2.1.14075_001"/>
    </source>
</evidence>
<dbReference type="InterPro" id="IPR010978">
    <property type="entry name" value="tRNA-bd_arm"/>
</dbReference>
<feature type="binding site" evidence="9">
    <location>
        <begin position="338"/>
        <end position="341"/>
    </location>
    <ligand>
        <name>ATP</name>
        <dbReference type="ChEBI" id="CHEBI:30616"/>
    </ligand>
</feature>
<name>A0A1X7THG5_AMPQE</name>
<evidence type="ECO:0000256" key="6">
    <source>
        <dbReference type="ARBA" id="ARBA00023146"/>
    </source>
</evidence>
<dbReference type="InterPro" id="IPR002317">
    <property type="entry name" value="Ser-tRNA-ligase_type_1"/>
</dbReference>
<evidence type="ECO:0000256" key="8">
    <source>
        <dbReference type="PIRSR" id="PIRSR001529-1"/>
    </source>
</evidence>
<dbReference type="GO" id="GO:0004828">
    <property type="term" value="F:serine-tRNA ligase activity"/>
    <property type="evidence" value="ECO:0007669"/>
    <property type="project" value="UniProtKB-EC"/>
</dbReference>
<evidence type="ECO:0000256" key="2">
    <source>
        <dbReference type="ARBA" id="ARBA00012840"/>
    </source>
</evidence>
<dbReference type="PRINTS" id="PR00981">
    <property type="entry name" value="TRNASYNTHSER"/>
</dbReference>
<dbReference type="Gene3D" id="3.30.930.10">
    <property type="entry name" value="Bira Bifunctional Protein, Domain 2"/>
    <property type="match status" value="2"/>
</dbReference>
<reference evidence="12" key="1">
    <citation type="submission" date="2017-05" db="UniProtKB">
        <authorList>
            <consortium name="EnsemblMetazoa"/>
        </authorList>
    </citation>
    <scope>IDENTIFICATION</scope>
</reference>
<accession>A0A1X7THG5</accession>
<keyword evidence="3" id="KW-0436">Ligase</keyword>
<dbReference type="GO" id="GO:0006434">
    <property type="term" value="P:seryl-tRNA aminoacylation"/>
    <property type="evidence" value="ECO:0007669"/>
    <property type="project" value="InterPro"/>
</dbReference>
<keyword evidence="6" id="KW-0030">Aminoacyl-tRNA synthetase</keyword>
<evidence type="ECO:0000256" key="3">
    <source>
        <dbReference type="ARBA" id="ARBA00022598"/>
    </source>
</evidence>
<feature type="binding site" evidence="8">
    <location>
        <position position="380"/>
    </location>
    <ligand>
        <name>L-serine</name>
        <dbReference type="ChEBI" id="CHEBI:33384"/>
    </ligand>
</feature>
<feature type="site" description="Important for serine binding" evidence="8">
    <location>
        <position position="382"/>
    </location>
</feature>
<dbReference type="InParanoid" id="A0A1X7THG5"/>
<keyword evidence="10" id="KW-0175">Coiled coil</keyword>